<dbReference type="OrthoDB" id="6620931at2759"/>
<keyword evidence="2" id="KW-0695">RNA-directed DNA polymerase</keyword>
<feature type="non-terminal residue" evidence="2">
    <location>
        <position position="1"/>
    </location>
</feature>
<accession>A0A6G0VQW5</accession>
<sequence>DDKISSMRYLGLAFDKNMKWNLYLNNIVMNLLISTNTNYMRIIYYHYFRQYSNMVYWCRGTKSKLV</sequence>
<evidence type="ECO:0000313" key="2">
    <source>
        <dbReference type="EMBL" id="KAF0706076.1"/>
    </source>
</evidence>
<name>A0A6G0VQW5_APHCR</name>
<keyword evidence="1" id="KW-0812">Transmembrane</keyword>
<reference evidence="2 3" key="1">
    <citation type="submission" date="2019-08" db="EMBL/GenBank/DDBJ databases">
        <title>Whole genome of Aphis craccivora.</title>
        <authorList>
            <person name="Voronova N.V."/>
            <person name="Shulinski R.S."/>
            <person name="Bandarenka Y.V."/>
            <person name="Zhorov D.G."/>
            <person name="Warner D."/>
        </authorList>
    </citation>
    <scope>NUCLEOTIDE SEQUENCE [LARGE SCALE GENOMIC DNA]</scope>
    <source>
        <strain evidence="2">180601</strain>
        <tissue evidence="2">Whole Body</tissue>
    </source>
</reference>
<keyword evidence="2" id="KW-0808">Transferase</keyword>
<dbReference type="EMBL" id="VUJU01013046">
    <property type="protein sequence ID" value="KAF0706076.1"/>
    <property type="molecule type" value="Genomic_DNA"/>
</dbReference>
<protein>
    <submittedName>
        <fullName evidence="2">Reverse transcriptase domain-containing protein</fullName>
    </submittedName>
</protein>
<dbReference type="Proteomes" id="UP000478052">
    <property type="component" value="Unassembled WGS sequence"/>
</dbReference>
<gene>
    <name evidence="2" type="ORF">FWK35_00034591</name>
</gene>
<keyword evidence="1" id="KW-1133">Transmembrane helix</keyword>
<keyword evidence="3" id="KW-1185">Reference proteome</keyword>
<feature type="transmembrane region" description="Helical" evidence="1">
    <location>
        <begin position="20"/>
        <end position="39"/>
    </location>
</feature>
<dbReference type="GO" id="GO:0003964">
    <property type="term" value="F:RNA-directed DNA polymerase activity"/>
    <property type="evidence" value="ECO:0007669"/>
    <property type="project" value="UniProtKB-KW"/>
</dbReference>
<dbReference type="AlphaFoldDB" id="A0A6G0VQW5"/>
<keyword evidence="1" id="KW-0472">Membrane</keyword>
<evidence type="ECO:0000256" key="1">
    <source>
        <dbReference type="SAM" id="Phobius"/>
    </source>
</evidence>
<evidence type="ECO:0000313" key="3">
    <source>
        <dbReference type="Proteomes" id="UP000478052"/>
    </source>
</evidence>
<organism evidence="2 3">
    <name type="scientific">Aphis craccivora</name>
    <name type="common">Cowpea aphid</name>
    <dbReference type="NCBI Taxonomy" id="307492"/>
    <lineage>
        <taxon>Eukaryota</taxon>
        <taxon>Metazoa</taxon>
        <taxon>Ecdysozoa</taxon>
        <taxon>Arthropoda</taxon>
        <taxon>Hexapoda</taxon>
        <taxon>Insecta</taxon>
        <taxon>Pterygota</taxon>
        <taxon>Neoptera</taxon>
        <taxon>Paraneoptera</taxon>
        <taxon>Hemiptera</taxon>
        <taxon>Sternorrhyncha</taxon>
        <taxon>Aphidomorpha</taxon>
        <taxon>Aphidoidea</taxon>
        <taxon>Aphididae</taxon>
        <taxon>Aphidini</taxon>
        <taxon>Aphis</taxon>
        <taxon>Aphis</taxon>
    </lineage>
</organism>
<keyword evidence="2" id="KW-0548">Nucleotidyltransferase</keyword>
<proteinExistence type="predicted"/>
<comment type="caution">
    <text evidence="2">The sequence shown here is derived from an EMBL/GenBank/DDBJ whole genome shotgun (WGS) entry which is preliminary data.</text>
</comment>